<feature type="transmembrane region" description="Helical" evidence="8">
    <location>
        <begin position="6"/>
        <end position="26"/>
    </location>
</feature>
<accession>A0A2R4BIG5</accession>
<dbReference type="PANTHER" id="PTHR42703:SF1">
    <property type="entry name" value="NA(+)_H(+) ANTIPORTER SUBUNIT D1"/>
    <property type="match status" value="1"/>
</dbReference>
<reference evidence="10 11" key="1">
    <citation type="submission" date="2018-03" db="EMBL/GenBank/DDBJ databases">
        <title>Complete genome sequence of Thauera aromatica, a model organism for studying aromatic compound degradation under denitrifying conditions.</title>
        <authorList>
            <person name="Lo H.-Y."/>
            <person name="Goris T."/>
            <person name="Boll M."/>
            <person name="Mueller J.A."/>
        </authorList>
    </citation>
    <scope>NUCLEOTIDE SEQUENCE [LARGE SCALE GENOMIC DNA]</scope>
    <source>
        <strain evidence="10 11">K172</strain>
    </source>
</reference>
<dbReference type="GO" id="GO:0005886">
    <property type="term" value="C:plasma membrane"/>
    <property type="evidence" value="ECO:0007669"/>
    <property type="project" value="UniProtKB-SubCell"/>
</dbReference>
<sequence>MSVLPWLNHLIIVPVLLPLMVGALMIPIHQKRHGLKFALGLASGVLLWVVAVALLVLADGGHWPGGIGVYLAANWAAPFGIALVADRLSALMLVLTATIALAVLVFSARRWDRVGVSFHPLFQFLLMGLNGAFLTHDLFNLFVFFEVMLAASYGLVLHGYNLRRIQAGMQYLAVNLVASLLFLIGVALIYAASGTLNIADLGARVALLGAQDAWLLQIGAVVLALAFLTKGAMWPLGFWLPTTYASASAPVGAMLVLMTKVGVYAVLRVWLAVFGAGDAGGAGDAAHALQGFGFAALTVGGMATLLFGAIGMLASQDGGRMAGYGAIVSSGTLLAVIGHSGGAVLAAGLYYLLGSTLAMAAFMLLIELTERIRPPGAALIAITMEAFAIEDKPEDPVGVGIPGTLAFLGLSFAACALVIAGMPPLAGFVAKFSLFHAMLAASSDKVPAMTWLLIALMVIGGLAAIIALMRLGVRTFWAAGAVTPPRLQFSEALPVGALVMLCVLLTVQADTVFDYLGRTTDGLLRGADYTVRVLGEPTVQRLPAAEGGR</sequence>
<keyword evidence="3" id="KW-1003">Cell membrane</keyword>
<evidence type="ECO:0000259" key="9">
    <source>
        <dbReference type="Pfam" id="PF00361"/>
    </source>
</evidence>
<dbReference type="AlphaFoldDB" id="A0A2R4BIG5"/>
<evidence type="ECO:0000256" key="3">
    <source>
        <dbReference type="ARBA" id="ARBA00022475"/>
    </source>
</evidence>
<feature type="transmembrane region" description="Helical" evidence="8">
    <location>
        <begin position="172"/>
        <end position="193"/>
    </location>
</feature>
<feature type="transmembrane region" description="Helical" evidence="8">
    <location>
        <begin position="291"/>
        <end position="314"/>
    </location>
</feature>
<dbReference type="Pfam" id="PF00361">
    <property type="entry name" value="Proton_antipo_M"/>
    <property type="match status" value="1"/>
</dbReference>
<evidence type="ECO:0000256" key="6">
    <source>
        <dbReference type="ARBA" id="ARBA00023136"/>
    </source>
</evidence>
<dbReference type="PANTHER" id="PTHR42703">
    <property type="entry name" value="NADH DEHYDROGENASE"/>
    <property type="match status" value="1"/>
</dbReference>
<feature type="transmembrane region" description="Helical" evidence="8">
    <location>
        <begin position="88"/>
        <end position="107"/>
    </location>
</feature>
<protein>
    <submittedName>
        <fullName evidence="10">Na(+) H(+) antiporter subunit D</fullName>
    </submittedName>
</protein>
<keyword evidence="4 7" id="KW-0812">Transmembrane</keyword>
<gene>
    <name evidence="10" type="ORF">Tharo_0071</name>
</gene>
<evidence type="ECO:0000256" key="2">
    <source>
        <dbReference type="ARBA" id="ARBA00005346"/>
    </source>
</evidence>
<evidence type="ECO:0000256" key="1">
    <source>
        <dbReference type="ARBA" id="ARBA00004651"/>
    </source>
</evidence>
<feature type="transmembrane region" description="Helical" evidence="8">
    <location>
        <begin position="38"/>
        <end position="58"/>
    </location>
</feature>
<evidence type="ECO:0000313" key="10">
    <source>
        <dbReference type="EMBL" id="AVR87023.1"/>
    </source>
</evidence>
<dbReference type="RefSeq" id="WP_107219497.1">
    <property type="nucleotide sequence ID" value="NZ_CP028339.1"/>
</dbReference>
<dbReference type="Proteomes" id="UP000241885">
    <property type="component" value="Chromosome"/>
</dbReference>
<keyword evidence="11" id="KW-1185">Reference proteome</keyword>
<feature type="transmembrane region" description="Helical" evidence="8">
    <location>
        <begin position="114"/>
        <end position="133"/>
    </location>
</feature>
<evidence type="ECO:0000256" key="5">
    <source>
        <dbReference type="ARBA" id="ARBA00022989"/>
    </source>
</evidence>
<keyword evidence="5 8" id="KW-1133">Transmembrane helix</keyword>
<feature type="transmembrane region" description="Helical" evidence="8">
    <location>
        <begin position="251"/>
        <end position="271"/>
    </location>
</feature>
<feature type="transmembrane region" description="Helical" evidence="8">
    <location>
        <begin position="321"/>
        <end position="338"/>
    </location>
</feature>
<dbReference type="InterPro" id="IPR050586">
    <property type="entry name" value="CPA3_Na-H_Antiporter_D"/>
</dbReference>
<dbReference type="EMBL" id="CP028339">
    <property type="protein sequence ID" value="AVR87023.1"/>
    <property type="molecule type" value="Genomic_DNA"/>
</dbReference>
<comment type="subcellular location">
    <subcellularLocation>
        <location evidence="1">Cell membrane</location>
        <topology evidence="1">Multi-pass membrane protein</topology>
    </subcellularLocation>
    <subcellularLocation>
        <location evidence="7">Membrane</location>
        <topology evidence="7">Multi-pass membrane protein</topology>
    </subcellularLocation>
</comment>
<evidence type="ECO:0000313" key="11">
    <source>
        <dbReference type="Proteomes" id="UP000241885"/>
    </source>
</evidence>
<comment type="similarity">
    <text evidence="2">Belongs to the CPA3 antiporters (TC 2.A.63) subunit D family.</text>
</comment>
<dbReference type="InterPro" id="IPR001750">
    <property type="entry name" value="ND/Mrp_TM"/>
</dbReference>
<dbReference type="NCBIfam" id="NF009309">
    <property type="entry name" value="PRK12666.1"/>
    <property type="match status" value="1"/>
</dbReference>
<feature type="transmembrane region" description="Helical" evidence="8">
    <location>
        <begin position="139"/>
        <end position="160"/>
    </location>
</feature>
<name>A0A2R4BIG5_THAAR</name>
<evidence type="ECO:0000256" key="7">
    <source>
        <dbReference type="RuleBase" id="RU000320"/>
    </source>
</evidence>
<dbReference type="KEGG" id="tak:Tharo_0071"/>
<proteinExistence type="inferred from homology"/>
<feature type="transmembrane region" description="Helical" evidence="8">
    <location>
        <begin position="213"/>
        <end position="239"/>
    </location>
</feature>
<feature type="domain" description="NADH:quinone oxidoreductase/Mrp antiporter transmembrane" evidence="9">
    <location>
        <begin position="136"/>
        <end position="364"/>
    </location>
</feature>
<evidence type="ECO:0000256" key="8">
    <source>
        <dbReference type="SAM" id="Phobius"/>
    </source>
</evidence>
<feature type="transmembrane region" description="Helical" evidence="8">
    <location>
        <begin position="451"/>
        <end position="473"/>
    </location>
</feature>
<feature type="transmembrane region" description="Helical" evidence="8">
    <location>
        <begin position="401"/>
        <end position="430"/>
    </location>
</feature>
<feature type="transmembrane region" description="Helical" evidence="8">
    <location>
        <begin position="344"/>
        <end position="365"/>
    </location>
</feature>
<evidence type="ECO:0000256" key="4">
    <source>
        <dbReference type="ARBA" id="ARBA00022692"/>
    </source>
</evidence>
<dbReference type="OrthoDB" id="9768329at2"/>
<keyword evidence="6 8" id="KW-0472">Membrane</keyword>
<organism evidence="10 11">
    <name type="scientific">Thauera aromatica K172</name>
    <dbReference type="NCBI Taxonomy" id="44139"/>
    <lineage>
        <taxon>Bacteria</taxon>
        <taxon>Pseudomonadati</taxon>
        <taxon>Pseudomonadota</taxon>
        <taxon>Betaproteobacteria</taxon>
        <taxon>Rhodocyclales</taxon>
        <taxon>Zoogloeaceae</taxon>
        <taxon>Thauera</taxon>
    </lineage>
</organism>